<dbReference type="PANTHER" id="PTHR24171:SF8">
    <property type="entry name" value="BRCA1-ASSOCIATED RING DOMAIN PROTEIN 1"/>
    <property type="match status" value="1"/>
</dbReference>
<comment type="caution">
    <text evidence="5">The sequence shown here is derived from an EMBL/GenBank/DDBJ whole genome shotgun (WGS) entry which is preliminary data.</text>
</comment>
<keyword evidence="2" id="KW-0677">Repeat</keyword>
<keyword evidence="3 4" id="KW-0040">ANK repeat</keyword>
<accession>A0AAD7PS18</accession>
<comment type="subcellular location">
    <subcellularLocation>
        <location evidence="1">Cell membrane</location>
        <topology evidence="1">Peripheral membrane protein</topology>
        <orientation evidence="1">Cytoplasmic side</orientation>
    </subcellularLocation>
</comment>
<proteinExistence type="predicted"/>
<evidence type="ECO:0000313" key="5">
    <source>
        <dbReference type="EMBL" id="KAJ7964994.1"/>
    </source>
</evidence>
<evidence type="ECO:0000256" key="2">
    <source>
        <dbReference type="ARBA" id="ARBA00022737"/>
    </source>
</evidence>
<dbReference type="InterPro" id="IPR002110">
    <property type="entry name" value="Ankyrin_rpt"/>
</dbReference>
<dbReference type="SUPFAM" id="SSF48403">
    <property type="entry name" value="Ankyrin repeat"/>
    <property type="match status" value="1"/>
</dbReference>
<dbReference type="EMBL" id="JARAOO010000006">
    <property type="protein sequence ID" value="KAJ7964993.1"/>
    <property type="molecule type" value="Genomic_DNA"/>
</dbReference>
<organism evidence="5 6">
    <name type="scientific">Quillaja saponaria</name>
    <name type="common">Soap bark tree</name>
    <dbReference type="NCBI Taxonomy" id="32244"/>
    <lineage>
        <taxon>Eukaryota</taxon>
        <taxon>Viridiplantae</taxon>
        <taxon>Streptophyta</taxon>
        <taxon>Embryophyta</taxon>
        <taxon>Tracheophyta</taxon>
        <taxon>Spermatophyta</taxon>
        <taxon>Magnoliopsida</taxon>
        <taxon>eudicotyledons</taxon>
        <taxon>Gunneridae</taxon>
        <taxon>Pentapetalae</taxon>
        <taxon>rosids</taxon>
        <taxon>fabids</taxon>
        <taxon>Fabales</taxon>
        <taxon>Quillajaceae</taxon>
        <taxon>Quillaja</taxon>
    </lineage>
</organism>
<keyword evidence="6" id="KW-1185">Reference proteome</keyword>
<sequence length="94" mass="9999">MGPKEGNTVEQILRETTPENVEALLEAARYDDMEDVVSLASAGVSLDSKDSQGRTALHMAAANGHLGILEYLISGGVDVSASNMEKNTPLHWAC</sequence>
<dbReference type="PROSITE" id="PS50297">
    <property type="entry name" value="ANK_REP_REGION"/>
    <property type="match status" value="1"/>
</dbReference>
<evidence type="ECO:0000256" key="1">
    <source>
        <dbReference type="ARBA" id="ARBA00004413"/>
    </source>
</evidence>
<evidence type="ECO:0000313" key="6">
    <source>
        <dbReference type="Proteomes" id="UP001163823"/>
    </source>
</evidence>
<dbReference type="PANTHER" id="PTHR24171">
    <property type="entry name" value="ANKYRIN REPEAT DOMAIN-CONTAINING PROTEIN 39-RELATED"/>
    <property type="match status" value="1"/>
</dbReference>
<evidence type="ECO:0000256" key="3">
    <source>
        <dbReference type="ARBA" id="ARBA00023043"/>
    </source>
</evidence>
<dbReference type="AlphaFoldDB" id="A0AAD7PS18"/>
<dbReference type="SMART" id="SM00248">
    <property type="entry name" value="ANK"/>
    <property type="match status" value="1"/>
</dbReference>
<dbReference type="PROSITE" id="PS50088">
    <property type="entry name" value="ANK_REPEAT"/>
    <property type="match status" value="1"/>
</dbReference>
<evidence type="ECO:0000256" key="4">
    <source>
        <dbReference type="PROSITE-ProRule" id="PRU00023"/>
    </source>
</evidence>
<dbReference type="InterPro" id="IPR036770">
    <property type="entry name" value="Ankyrin_rpt-contain_sf"/>
</dbReference>
<dbReference type="GO" id="GO:0005886">
    <property type="term" value="C:plasma membrane"/>
    <property type="evidence" value="ECO:0007669"/>
    <property type="project" value="UniProtKB-SubCell"/>
</dbReference>
<dbReference type="Proteomes" id="UP001163823">
    <property type="component" value="Chromosome 6"/>
</dbReference>
<reference evidence="5" key="1">
    <citation type="journal article" date="2023" name="Science">
        <title>Elucidation of the pathway for biosynthesis of saponin adjuvants from the soapbark tree.</title>
        <authorList>
            <person name="Reed J."/>
            <person name="Orme A."/>
            <person name="El-Demerdash A."/>
            <person name="Owen C."/>
            <person name="Martin L.B.B."/>
            <person name="Misra R.C."/>
            <person name="Kikuchi S."/>
            <person name="Rejzek M."/>
            <person name="Martin A.C."/>
            <person name="Harkess A."/>
            <person name="Leebens-Mack J."/>
            <person name="Louveau T."/>
            <person name="Stephenson M.J."/>
            <person name="Osbourn A."/>
        </authorList>
    </citation>
    <scope>NUCLEOTIDE SEQUENCE</scope>
    <source>
        <strain evidence="5">S10</strain>
    </source>
</reference>
<protein>
    <submittedName>
        <fullName evidence="5">Ankyrin repeat domain-containing protein</fullName>
    </submittedName>
</protein>
<dbReference type="Pfam" id="PF12796">
    <property type="entry name" value="Ank_2"/>
    <property type="match status" value="1"/>
</dbReference>
<gene>
    <name evidence="5" type="ORF">O6P43_014717</name>
</gene>
<dbReference type="Gene3D" id="1.25.40.20">
    <property type="entry name" value="Ankyrin repeat-containing domain"/>
    <property type="match status" value="1"/>
</dbReference>
<dbReference type="GO" id="GO:0085020">
    <property type="term" value="P:protein K6-linked ubiquitination"/>
    <property type="evidence" value="ECO:0007669"/>
    <property type="project" value="TreeGrafter"/>
</dbReference>
<dbReference type="EMBL" id="JARAOO010000006">
    <property type="protein sequence ID" value="KAJ7964994.1"/>
    <property type="molecule type" value="Genomic_DNA"/>
</dbReference>
<dbReference type="GO" id="GO:0004842">
    <property type="term" value="F:ubiquitin-protein transferase activity"/>
    <property type="evidence" value="ECO:0007669"/>
    <property type="project" value="TreeGrafter"/>
</dbReference>
<dbReference type="KEGG" id="qsa:O6P43_014717"/>
<feature type="repeat" description="ANK" evidence="4">
    <location>
        <begin position="52"/>
        <end position="84"/>
    </location>
</feature>
<name>A0AAD7PS18_QUISA</name>